<sequence length="85" mass="9800">MTQDGQFELTDFLSKKIESKSVMDLTAWINSQSKAQYSQIGEIIEEVYNHEKDSGELVERLTNAVSVYVLNQSIGYMNYLRKESE</sequence>
<proteinExistence type="predicted"/>
<organism evidence="1">
    <name type="scientific">Siphoviridae sp. ctu9a31</name>
    <dbReference type="NCBI Taxonomy" id="2825712"/>
    <lineage>
        <taxon>Viruses</taxon>
        <taxon>Duplodnaviria</taxon>
        <taxon>Heunggongvirae</taxon>
        <taxon>Uroviricota</taxon>
        <taxon>Caudoviricetes</taxon>
    </lineage>
</organism>
<name>A0A8S5Q914_9CAUD</name>
<reference evidence="1" key="1">
    <citation type="journal article" date="2021" name="Proc. Natl. Acad. Sci. U.S.A.">
        <title>A Catalog of Tens of Thousands of Viruses from Human Metagenomes Reveals Hidden Associations with Chronic Diseases.</title>
        <authorList>
            <person name="Tisza M.J."/>
            <person name="Buck C.B."/>
        </authorList>
    </citation>
    <scope>NUCLEOTIDE SEQUENCE</scope>
    <source>
        <strain evidence="1">Ctu9a31</strain>
    </source>
</reference>
<dbReference type="EMBL" id="BK015613">
    <property type="protein sequence ID" value="DAE15886.1"/>
    <property type="molecule type" value="Genomic_DNA"/>
</dbReference>
<protein>
    <submittedName>
        <fullName evidence="1">Uncharacterized protein</fullName>
    </submittedName>
</protein>
<evidence type="ECO:0000313" key="1">
    <source>
        <dbReference type="EMBL" id="DAE15886.1"/>
    </source>
</evidence>
<accession>A0A8S5Q914</accession>